<reference evidence="2 3" key="2">
    <citation type="submission" date="2020-07" db="EMBL/GenBank/DDBJ databases">
        <title>Genome assembly of wild tea tree DASZ reveals pedigree and selection history of tea varieties.</title>
        <authorList>
            <person name="Zhang W."/>
        </authorList>
    </citation>
    <scope>NUCLEOTIDE SEQUENCE [LARGE SCALE GENOMIC DNA]</scope>
    <source>
        <strain evidence="3">cv. G240</strain>
        <tissue evidence="2">Leaf</tissue>
    </source>
</reference>
<dbReference type="GO" id="GO:0006572">
    <property type="term" value="P:L-tyrosine catabolic process"/>
    <property type="evidence" value="ECO:0007669"/>
    <property type="project" value="TreeGrafter"/>
</dbReference>
<dbReference type="InterPro" id="IPR004839">
    <property type="entry name" value="Aminotransferase_I/II_large"/>
</dbReference>
<dbReference type="PANTHER" id="PTHR45744">
    <property type="entry name" value="TYROSINE AMINOTRANSFERASE"/>
    <property type="match status" value="1"/>
</dbReference>
<accession>A0A7J7H5Y3</accession>
<dbReference type="InterPro" id="IPR015422">
    <property type="entry name" value="PyrdxlP-dep_Trfase_small"/>
</dbReference>
<dbReference type="Gene3D" id="3.90.1150.10">
    <property type="entry name" value="Aspartate Aminotransferase, domain 1"/>
    <property type="match status" value="1"/>
</dbReference>
<dbReference type="EMBL" id="JACBKZ010000006">
    <property type="protein sequence ID" value="KAF5948289.1"/>
    <property type="molecule type" value="Genomic_DNA"/>
</dbReference>
<dbReference type="Gene3D" id="3.40.640.10">
    <property type="entry name" value="Type I PLP-dependent aspartate aminotransferase-like (Major domain)"/>
    <property type="match status" value="1"/>
</dbReference>
<dbReference type="Pfam" id="PF00155">
    <property type="entry name" value="Aminotran_1_2"/>
    <property type="match status" value="1"/>
</dbReference>
<reference evidence="3" key="1">
    <citation type="journal article" date="2020" name="Nat. Commun.">
        <title>Genome assembly of wild tea tree DASZ reveals pedigree and selection history of tea varieties.</title>
        <authorList>
            <person name="Zhang W."/>
            <person name="Zhang Y."/>
            <person name="Qiu H."/>
            <person name="Guo Y."/>
            <person name="Wan H."/>
            <person name="Zhang X."/>
            <person name="Scossa F."/>
            <person name="Alseekh S."/>
            <person name="Zhang Q."/>
            <person name="Wang P."/>
            <person name="Xu L."/>
            <person name="Schmidt M.H."/>
            <person name="Jia X."/>
            <person name="Li D."/>
            <person name="Zhu A."/>
            <person name="Guo F."/>
            <person name="Chen W."/>
            <person name="Ni D."/>
            <person name="Usadel B."/>
            <person name="Fernie A.R."/>
            <person name="Wen W."/>
        </authorList>
    </citation>
    <scope>NUCLEOTIDE SEQUENCE [LARGE SCALE GENOMIC DNA]</scope>
    <source>
        <strain evidence="3">cv. G240</strain>
    </source>
</reference>
<dbReference type="InterPro" id="IPR015424">
    <property type="entry name" value="PyrdxlP-dep_Trfase"/>
</dbReference>
<dbReference type="AlphaFoldDB" id="A0A7J7H5Y3"/>
<protein>
    <recommendedName>
        <fullName evidence="1">Aminotransferase class I/classII large domain-containing protein</fullName>
    </recommendedName>
</protein>
<dbReference type="CDD" id="cd00609">
    <property type="entry name" value="AAT_like"/>
    <property type="match status" value="1"/>
</dbReference>
<dbReference type="PANTHER" id="PTHR45744:SF11">
    <property type="entry name" value="TYROSINE AMINOTRANSFERASE"/>
    <property type="match status" value="1"/>
</dbReference>
<dbReference type="GO" id="GO:0004838">
    <property type="term" value="F:L-tyrosine-2-oxoglutarate transaminase activity"/>
    <property type="evidence" value="ECO:0007669"/>
    <property type="project" value="TreeGrafter"/>
</dbReference>
<gene>
    <name evidence="2" type="ORF">HYC85_014246</name>
</gene>
<evidence type="ECO:0000313" key="2">
    <source>
        <dbReference type="EMBL" id="KAF5948289.1"/>
    </source>
</evidence>
<sequence>MEEEEEQSTKWRFKGSEELIKASAFTIKGVVSMLSMNLSEDDNRPVIRLGHGDPSASRCFLTTPIAEDAIVEAVRSAQFNSYAPNVGILPARRSVAEYLSRDLPYKLSPDDVYLTVGTKHAIQIILPVLGYPGANMLLPKPGYPIYEAHAALSHLEVRHFDLLPEKGWEVDLDGLRALANDKTVAMLLETPNLCQWECSHQLPPLLHLGLYQRDGLFLVGA</sequence>
<organism evidence="2 3">
    <name type="scientific">Camellia sinensis</name>
    <name type="common">Tea plant</name>
    <name type="synonym">Thea sinensis</name>
    <dbReference type="NCBI Taxonomy" id="4442"/>
    <lineage>
        <taxon>Eukaryota</taxon>
        <taxon>Viridiplantae</taxon>
        <taxon>Streptophyta</taxon>
        <taxon>Embryophyta</taxon>
        <taxon>Tracheophyta</taxon>
        <taxon>Spermatophyta</taxon>
        <taxon>Magnoliopsida</taxon>
        <taxon>eudicotyledons</taxon>
        <taxon>Gunneridae</taxon>
        <taxon>Pentapetalae</taxon>
        <taxon>asterids</taxon>
        <taxon>Ericales</taxon>
        <taxon>Theaceae</taxon>
        <taxon>Camellia</taxon>
    </lineage>
</organism>
<evidence type="ECO:0000313" key="3">
    <source>
        <dbReference type="Proteomes" id="UP000593564"/>
    </source>
</evidence>
<dbReference type="Proteomes" id="UP000593564">
    <property type="component" value="Unassembled WGS sequence"/>
</dbReference>
<evidence type="ECO:0000259" key="1">
    <source>
        <dbReference type="Pfam" id="PF00155"/>
    </source>
</evidence>
<dbReference type="SUPFAM" id="SSF53383">
    <property type="entry name" value="PLP-dependent transferases"/>
    <property type="match status" value="1"/>
</dbReference>
<keyword evidence="3" id="KW-1185">Reference proteome</keyword>
<proteinExistence type="predicted"/>
<name>A0A7J7H5Y3_CAMSI</name>
<dbReference type="InterPro" id="IPR015421">
    <property type="entry name" value="PyrdxlP-dep_Trfase_major"/>
</dbReference>
<comment type="caution">
    <text evidence="2">The sequence shown here is derived from an EMBL/GenBank/DDBJ whole genome shotgun (WGS) entry which is preliminary data.</text>
</comment>
<feature type="domain" description="Aminotransferase class I/classII large" evidence="1">
    <location>
        <begin position="45"/>
        <end position="192"/>
    </location>
</feature>
<dbReference type="GO" id="GO:0030170">
    <property type="term" value="F:pyridoxal phosphate binding"/>
    <property type="evidence" value="ECO:0007669"/>
    <property type="project" value="InterPro"/>
</dbReference>